<dbReference type="Pfam" id="PF01074">
    <property type="entry name" value="Glyco_hydro_38N"/>
    <property type="match status" value="1"/>
</dbReference>
<dbReference type="Gene3D" id="1.20.1270.50">
    <property type="entry name" value="Glycoside hydrolase family 38, central domain"/>
    <property type="match status" value="1"/>
</dbReference>
<dbReference type="OrthoDB" id="2016903at2759"/>
<dbReference type="SUPFAM" id="SSF88713">
    <property type="entry name" value="Glycoside hydrolase/deacetylase"/>
    <property type="match status" value="1"/>
</dbReference>
<dbReference type="Gene3D" id="3.20.110.10">
    <property type="entry name" value="Glycoside hydrolase 38, N terminal domain"/>
    <property type="match status" value="2"/>
</dbReference>
<dbReference type="InterPro" id="IPR000602">
    <property type="entry name" value="Glyco_hydro_38_N"/>
</dbReference>
<dbReference type="Proteomes" id="UP000230423">
    <property type="component" value="Unassembled WGS sequence"/>
</dbReference>
<name>A0A2G9U5M0_TELCI</name>
<dbReference type="InterPro" id="IPR050843">
    <property type="entry name" value="Glycosyl_Hydrlase_38"/>
</dbReference>
<keyword evidence="2" id="KW-0378">Hydrolase</keyword>
<sequence length="200" mass="22470">MAPRSLMPLLAAGRPPTKLEQLFGECGKPETAWQIDPFGHSKEQANLFAMILAGAFFQGNYEPPKGFCFDALCGDDPIMDNPDLEGYNLDEKISAFVEQVKRQASRQYKLILIIYIIDYSEKSIQASSLRSSHVMLLMGSDFQYTNANTWYTNLDKLIQYVNGNATHGLHVFYSTPSCYVKGLTESSATRLPTKDDDFFP</sequence>
<reference evidence="2 3" key="1">
    <citation type="submission" date="2015-09" db="EMBL/GenBank/DDBJ databases">
        <title>Draft genome of the parasitic nematode Teladorsagia circumcincta isolate WARC Sus (inbred).</title>
        <authorList>
            <person name="Mitreva M."/>
        </authorList>
    </citation>
    <scope>NUCLEOTIDE SEQUENCE [LARGE SCALE GENOMIC DNA]</scope>
    <source>
        <strain evidence="2 3">S</strain>
    </source>
</reference>
<dbReference type="InterPro" id="IPR011330">
    <property type="entry name" value="Glyco_hydro/deAcase_b/a-brl"/>
</dbReference>
<dbReference type="GO" id="GO:0004559">
    <property type="term" value="F:alpha-mannosidase activity"/>
    <property type="evidence" value="ECO:0007669"/>
    <property type="project" value="InterPro"/>
</dbReference>
<evidence type="ECO:0000313" key="3">
    <source>
        <dbReference type="Proteomes" id="UP000230423"/>
    </source>
</evidence>
<dbReference type="AlphaFoldDB" id="A0A2G9U5M0"/>
<dbReference type="InterPro" id="IPR037094">
    <property type="entry name" value="Glyco_hydro_38_cen_sf"/>
</dbReference>
<protein>
    <submittedName>
        <fullName evidence="2">Glycosyl hydrolase family 38 protein</fullName>
    </submittedName>
</protein>
<evidence type="ECO:0000313" key="2">
    <source>
        <dbReference type="EMBL" id="PIO65546.1"/>
    </source>
</evidence>
<dbReference type="InterPro" id="IPR027291">
    <property type="entry name" value="Glyco_hydro_38_N_sf"/>
</dbReference>
<dbReference type="PANTHER" id="PTHR11607:SF3">
    <property type="entry name" value="LYSOSOMAL ALPHA-MANNOSIDASE"/>
    <property type="match status" value="1"/>
</dbReference>
<organism evidence="2 3">
    <name type="scientific">Teladorsagia circumcincta</name>
    <name type="common">Brown stomach worm</name>
    <name type="synonym">Ostertagia circumcincta</name>
    <dbReference type="NCBI Taxonomy" id="45464"/>
    <lineage>
        <taxon>Eukaryota</taxon>
        <taxon>Metazoa</taxon>
        <taxon>Ecdysozoa</taxon>
        <taxon>Nematoda</taxon>
        <taxon>Chromadorea</taxon>
        <taxon>Rhabditida</taxon>
        <taxon>Rhabditina</taxon>
        <taxon>Rhabditomorpha</taxon>
        <taxon>Strongyloidea</taxon>
        <taxon>Trichostrongylidae</taxon>
        <taxon>Teladorsagia</taxon>
    </lineage>
</organism>
<dbReference type="GO" id="GO:0005764">
    <property type="term" value="C:lysosome"/>
    <property type="evidence" value="ECO:0007669"/>
    <property type="project" value="TreeGrafter"/>
</dbReference>
<keyword evidence="3" id="KW-1185">Reference proteome</keyword>
<feature type="domain" description="Glycoside hydrolase family 38 N-terminal" evidence="1">
    <location>
        <begin position="62"/>
        <end position="200"/>
    </location>
</feature>
<proteinExistence type="predicted"/>
<accession>A0A2G9U5M0</accession>
<gene>
    <name evidence="2" type="ORF">TELCIR_12778</name>
</gene>
<evidence type="ECO:0000259" key="1">
    <source>
        <dbReference type="Pfam" id="PF01074"/>
    </source>
</evidence>
<dbReference type="GO" id="GO:0006013">
    <property type="term" value="P:mannose metabolic process"/>
    <property type="evidence" value="ECO:0007669"/>
    <property type="project" value="InterPro"/>
</dbReference>
<dbReference type="EMBL" id="KZ348921">
    <property type="protein sequence ID" value="PIO65546.1"/>
    <property type="molecule type" value="Genomic_DNA"/>
</dbReference>
<dbReference type="PANTHER" id="PTHR11607">
    <property type="entry name" value="ALPHA-MANNOSIDASE"/>
    <property type="match status" value="1"/>
</dbReference>